<reference evidence="2" key="1">
    <citation type="submission" date="2020-01" db="EMBL/GenBank/DDBJ databases">
        <title>Genome sequence of Kobresia littledalei, the first chromosome-level genome in the family Cyperaceae.</title>
        <authorList>
            <person name="Qu G."/>
        </authorList>
    </citation>
    <scope>NUCLEOTIDE SEQUENCE</scope>
    <source>
        <strain evidence="2">C.B.Clarke</strain>
        <tissue evidence="2">Leaf</tissue>
    </source>
</reference>
<evidence type="ECO:0000313" key="3">
    <source>
        <dbReference type="Proteomes" id="UP000623129"/>
    </source>
</evidence>
<protein>
    <submittedName>
        <fullName evidence="2">Protein LITTLE ZIPPER 4</fullName>
    </submittedName>
</protein>
<comment type="caution">
    <text evidence="2">The sequence shown here is derived from an EMBL/GenBank/DDBJ whole genome shotgun (WGS) entry which is preliminary data.</text>
</comment>
<keyword evidence="3" id="KW-1185">Reference proteome</keyword>
<dbReference type="PANTHER" id="PTHR33601">
    <property type="entry name" value="PROTEIN LITTLE ZIPPER 4"/>
    <property type="match status" value="1"/>
</dbReference>
<evidence type="ECO:0000313" key="2">
    <source>
        <dbReference type="EMBL" id="KAF3321780.1"/>
    </source>
</evidence>
<dbReference type="AlphaFoldDB" id="A0A833VDQ6"/>
<feature type="region of interest" description="Disordered" evidence="1">
    <location>
        <begin position="51"/>
        <end position="75"/>
    </location>
</feature>
<gene>
    <name evidence="2" type="ORF">FCM35_KLT13996</name>
</gene>
<organism evidence="2 3">
    <name type="scientific">Carex littledalei</name>
    <dbReference type="NCBI Taxonomy" id="544730"/>
    <lineage>
        <taxon>Eukaryota</taxon>
        <taxon>Viridiplantae</taxon>
        <taxon>Streptophyta</taxon>
        <taxon>Embryophyta</taxon>
        <taxon>Tracheophyta</taxon>
        <taxon>Spermatophyta</taxon>
        <taxon>Magnoliopsida</taxon>
        <taxon>Liliopsida</taxon>
        <taxon>Poales</taxon>
        <taxon>Cyperaceae</taxon>
        <taxon>Cyperoideae</taxon>
        <taxon>Cariceae</taxon>
        <taxon>Carex</taxon>
        <taxon>Carex subgen. Euthyceras</taxon>
    </lineage>
</organism>
<evidence type="ECO:0000256" key="1">
    <source>
        <dbReference type="SAM" id="MobiDB-lite"/>
    </source>
</evidence>
<sequence>MDRLEAVETAKKLYKENLYMIKENERLRKMAQILSEENQVLFDQMKLRQLQQKQQAASGANPSGSQASARNGAER</sequence>
<feature type="compositionally biased region" description="Polar residues" evidence="1">
    <location>
        <begin position="56"/>
        <end position="69"/>
    </location>
</feature>
<dbReference type="EMBL" id="SWLB01000026">
    <property type="protein sequence ID" value="KAF3321780.1"/>
    <property type="molecule type" value="Genomic_DNA"/>
</dbReference>
<name>A0A833VDQ6_9POAL</name>
<dbReference type="PANTHER" id="PTHR33601:SF1">
    <property type="entry name" value="PROTEIN LITTLE ZIPPER 4"/>
    <property type="match status" value="1"/>
</dbReference>
<proteinExistence type="predicted"/>
<accession>A0A833VDQ6</accession>
<dbReference type="InterPro" id="IPR039312">
    <property type="entry name" value="ZPR"/>
</dbReference>
<dbReference type="Proteomes" id="UP000623129">
    <property type="component" value="Unassembled WGS sequence"/>
</dbReference>
<dbReference type="OrthoDB" id="785751at2759"/>